<name>A0A182WIP6_9DIPT</name>
<dbReference type="VEuPathDB" id="VectorBase:AMIN010250"/>
<dbReference type="AlphaFoldDB" id="A0A182WIP6"/>
<evidence type="ECO:0000313" key="2">
    <source>
        <dbReference type="EnsemblMetazoa" id="AMIN010250-PA"/>
    </source>
</evidence>
<feature type="signal peptide" evidence="1">
    <location>
        <begin position="1"/>
        <end position="21"/>
    </location>
</feature>
<proteinExistence type="predicted"/>
<accession>A0A182WIP6</accession>
<evidence type="ECO:0000256" key="1">
    <source>
        <dbReference type="SAM" id="SignalP"/>
    </source>
</evidence>
<evidence type="ECO:0000313" key="3">
    <source>
        <dbReference type="Proteomes" id="UP000075920"/>
    </source>
</evidence>
<organism evidence="2 3">
    <name type="scientific">Anopheles minimus</name>
    <dbReference type="NCBI Taxonomy" id="112268"/>
    <lineage>
        <taxon>Eukaryota</taxon>
        <taxon>Metazoa</taxon>
        <taxon>Ecdysozoa</taxon>
        <taxon>Arthropoda</taxon>
        <taxon>Hexapoda</taxon>
        <taxon>Insecta</taxon>
        <taxon>Pterygota</taxon>
        <taxon>Neoptera</taxon>
        <taxon>Endopterygota</taxon>
        <taxon>Diptera</taxon>
        <taxon>Nematocera</taxon>
        <taxon>Culicoidea</taxon>
        <taxon>Culicidae</taxon>
        <taxon>Anophelinae</taxon>
        <taxon>Anopheles</taxon>
    </lineage>
</organism>
<protein>
    <submittedName>
        <fullName evidence="2">Uncharacterized protein</fullName>
    </submittedName>
</protein>
<reference evidence="3" key="1">
    <citation type="submission" date="2013-03" db="EMBL/GenBank/DDBJ databases">
        <title>The Genome Sequence of Anopheles minimus MINIMUS1.</title>
        <authorList>
            <consortium name="The Broad Institute Genomics Platform"/>
            <person name="Neafsey D.E."/>
            <person name="Walton C."/>
            <person name="Walker B."/>
            <person name="Young S.K."/>
            <person name="Zeng Q."/>
            <person name="Gargeya S."/>
            <person name="Fitzgerald M."/>
            <person name="Haas B."/>
            <person name="Abouelleil A."/>
            <person name="Allen A.W."/>
            <person name="Alvarado L."/>
            <person name="Arachchi H.M."/>
            <person name="Berlin A.M."/>
            <person name="Chapman S.B."/>
            <person name="Gainer-Dewar J."/>
            <person name="Goldberg J."/>
            <person name="Griggs A."/>
            <person name="Gujja S."/>
            <person name="Hansen M."/>
            <person name="Howarth C."/>
            <person name="Imamovic A."/>
            <person name="Ireland A."/>
            <person name="Larimer J."/>
            <person name="McCowan C."/>
            <person name="Murphy C."/>
            <person name="Pearson M."/>
            <person name="Poon T.W."/>
            <person name="Priest M."/>
            <person name="Roberts A."/>
            <person name="Saif S."/>
            <person name="Shea T."/>
            <person name="Sisk P."/>
            <person name="Sykes S."/>
            <person name="Wortman J."/>
            <person name="Nusbaum C."/>
            <person name="Birren B."/>
        </authorList>
    </citation>
    <scope>NUCLEOTIDE SEQUENCE [LARGE SCALE GENOMIC DNA]</scope>
    <source>
        <strain evidence="3">MINIMUS1</strain>
    </source>
</reference>
<dbReference type="Proteomes" id="UP000075920">
    <property type="component" value="Unassembled WGS sequence"/>
</dbReference>
<keyword evidence="1" id="KW-0732">Signal</keyword>
<dbReference type="STRING" id="112268.A0A182WIP6"/>
<reference evidence="2" key="2">
    <citation type="submission" date="2020-05" db="UniProtKB">
        <authorList>
            <consortium name="EnsemblMetazoa"/>
        </authorList>
    </citation>
    <scope>IDENTIFICATION</scope>
    <source>
        <strain evidence="2">MINIMUS1</strain>
    </source>
</reference>
<keyword evidence="3" id="KW-1185">Reference proteome</keyword>
<sequence length="136" mass="14254">MIFEVAILFVVTVFLIVYCTAKCCCSRSTRGSVIATPVLITSEVHRITPGTQAGQSVTIIQGHSTGTAAYPTAYAAQHTVQIPPLPPQLQYPTPPAAMPPPTGPAVGAAMVNPPSYDQVVSVAYPAQPPYNPNYSG</sequence>
<feature type="chain" id="PRO_5008141512" evidence="1">
    <location>
        <begin position="22"/>
        <end position="136"/>
    </location>
</feature>
<dbReference type="EnsemblMetazoa" id="AMIN010250-RA">
    <property type="protein sequence ID" value="AMIN010250-PA"/>
    <property type="gene ID" value="AMIN010250"/>
</dbReference>